<gene>
    <name evidence="2" type="ORF">SAMN05877831_103321</name>
</gene>
<dbReference type="Gene3D" id="3.30.70.1990">
    <property type="match status" value="1"/>
</dbReference>
<dbReference type="PANTHER" id="PTHR42923:SF17">
    <property type="entry name" value="AMINE OXIDASE DOMAIN-CONTAINING PROTEIN"/>
    <property type="match status" value="1"/>
</dbReference>
<dbReference type="InterPro" id="IPR036188">
    <property type="entry name" value="FAD/NAD-bd_sf"/>
</dbReference>
<dbReference type="Proteomes" id="UP000219111">
    <property type="component" value="Unassembled WGS sequence"/>
</dbReference>
<organism evidence="2 3">
    <name type="scientific">Rhodobacter maris</name>
    <dbReference type="NCBI Taxonomy" id="446682"/>
    <lineage>
        <taxon>Bacteria</taxon>
        <taxon>Pseudomonadati</taxon>
        <taxon>Pseudomonadota</taxon>
        <taxon>Alphaproteobacteria</taxon>
        <taxon>Rhodobacterales</taxon>
        <taxon>Rhodobacter group</taxon>
        <taxon>Rhodobacter</taxon>
    </lineage>
</organism>
<evidence type="ECO:0000313" key="3">
    <source>
        <dbReference type="Proteomes" id="UP000219111"/>
    </source>
</evidence>
<dbReference type="InterPro" id="IPR002937">
    <property type="entry name" value="Amino_oxidase"/>
</dbReference>
<keyword evidence="3" id="KW-1185">Reference proteome</keyword>
<dbReference type="Gene3D" id="1.10.405.20">
    <property type="match status" value="1"/>
</dbReference>
<dbReference type="GO" id="GO:0016491">
    <property type="term" value="F:oxidoreductase activity"/>
    <property type="evidence" value="ECO:0007669"/>
    <property type="project" value="InterPro"/>
</dbReference>
<dbReference type="EMBL" id="OBMT01000003">
    <property type="protein sequence ID" value="SOC03274.1"/>
    <property type="molecule type" value="Genomic_DNA"/>
</dbReference>
<dbReference type="InterPro" id="IPR050464">
    <property type="entry name" value="Zeta_carotene_desat/Oxidored"/>
</dbReference>
<protein>
    <recommendedName>
        <fullName evidence="1">Amine oxidase domain-containing protein</fullName>
    </recommendedName>
</protein>
<sequence length="438" mass="48009">MTTGTKRIAVIGAGISGLGAAWLMRGHEVVVFEAGRRIGGHARTIAAFGAMVDTGFLVCNRVTYPLFTALMDSLEVRLQAAPMSFAASFGDGAYEYGTASALDMFRQPRRIFDRSHWLMIRDIRRFMAEAPKMAGLGGSIGEVIAELGLGREFRDRFLMPMSGAIWSTPPRFMLDFPADRFLRFFASHGLMGEGPRPQWLTVTGGASTYVEALATACGAEIRRSCPVQLLRRGPGGVTVVSPRGEERFDQVILATHAPQALRLLADADATETAVLGALSVEPNRMVLHSDPGFLPRRRALWSSWNHVTAAPPGGLRNRPISLSYWLNRLQRVETPAPLIMTLNPEREPQAIHNEATLSHPQFDARALAALERLGEIQGRGGIWYTGAWTRYGFHEDGLLSALRVAQAMGRDWPLGPDPWAAEMPDWVRRPRSAAGLAA</sequence>
<dbReference type="Gene3D" id="3.50.50.60">
    <property type="entry name" value="FAD/NAD(P)-binding domain"/>
    <property type="match status" value="1"/>
</dbReference>
<name>A0A285S723_9RHOB</name>
<dbReference type="PANTHER" id="PTHR42923">
    <property type="entry name" value="PROTOPORPHYRINOGEN OXIDASE"/>
    <property type="match status" value="1"/>
</dbReference>
<accession>A0A285S723</accession>
<feature type="domain" description="Amine oxidase" evidence="1">
    <location>
        <begin position="15"/>
        <end position="261"/>
    </location>
</feature>
<proteinExistence type="predicted"/>
<dbReference type="RefSeq" id="WP_245860911.1">
    <property type="nucleotide sequence ID" value="NZ_OBMT01000003.1"/>
</dbReference>
<dbReference type="AlphaFoldDB" id="A0A285S723"/>
<evidence type="ECO:0000259" key="1">
    <source>
        <dbReference type="Pfam" id="PF01593"/>
    </source>
</evidence>
<dbReference type="Pfam" id="PF01593">
    <property type="entry name" value="Amino_oxidase"/>
    <property type="match status" value="1"/>
</dbReference>
<evidence type="ECO:0000313" key="2">
    <source>
        <dbReference type="EMBL" id="SOC03274.1"/>
    </source>
</evidence>
<dbReference type="SUPFAM" id="SSF51905">
    <property type="entry name" value="FAD/NAD(P)-binding domain"/>
    <property type="match status" value="1"/>
</dbReference>
<reference evidence="3" key="1">
    <citation type="submission" date="2017-08" db="EMBL/GenBank/DDBJ databases">
        <authorList>
            <person name="Varghese N."/>
            <person name="Submissions S."/>
        </authorList>
    </citation>
    <scope>NUCLEOTIDE SEQUENCE [LARGE SCALE GENOMIC DNA]</scope>
    <source>
        <strain evidence="3">JA276</strain>
    </source>
</reference>